<organism evidence="11 12">
    <name type="scientific">Paludibaculum fermentans</name>
    <dbReference type="NCBI Taxonomy" id="1473598"/>
    <lineage>
        <taxon>Bacteria</taxon>
        <taxon>Pseudomonadati</taxon>
        <taxon>Acidobacteriota</taxon>
        <taxon>Terriglobia</taxon>
        <taxon>Bryobacterales</taxon>
        <taxon>Bryobacteraceae</taxon>
        <taxon>Paludibaculum</taxon>
    </lineage>
</organism>
<feature type="chain" id="PRO_5032795714" evidence="9">
    <location>
        <begin position="18"/>
        <end position="694"/>
    </location>
</feature>
<evidence type="ECO:0000256" key="3">
    <source>
        <dbReference type="ARBA" id="ARBA00022617"/>
    </source>
</evidence>
<dbReference type="PANTHER" id="PTHR32303:SF4">
    <property type="entry name" value="QUINOPROTEIN GLUCOSE DEHYDROGENASE"/>
    <property type="match status" value="1"/>
</dbReference>
<evidence type="ECO:0000256" key="9">
    <source>
        <dbReference type="SAM" id="SignalP"/>
    </source>
</evidence>
<reference evidence="11 12" key="1">
    <citation type="submission" date="2020-10" db="EMBL/GenBank/DDBJ databases">
        <title>Complete genome sequence of Paludibaculum fermentans P105T, a facultatively anaerobic acidobacterium capable of dissimilatory Fe(III) reduction.</title>
        <authorList>
            <person name="Dedysh S.N."/>
            <person name="Beletsky A.V."/>
            <person name="Kulichevskaya I.S."/>
            <person name="Mardanov A.V."/>
            <person name="Ravin N.V."/>
        </authorList>
    </citation>
    <scope>NUCLEOTIDE SEQUENCE [LARGE SCALE GENOMIC DNA]</scope>
    <source>
        <strain evidence="11 12">P105</strain>
    </source>
</reference>
<dbReference type="GO" id="GO:0046872">
    <property type="term" value="F:metal ion binding"/>
    <property type="evidence" value="ECO:0007669"/>
    <property type="project" value="UniProtKB-KW"/>
</dbReference>
<keyword evidence="7 8" id="KW-0408">Iron</keyword>
<evidence type="ECO:0000256" key="5">
    <source>
        <dbReference type="ARBA" id="ARBA00022729"/>
    </source>
</evidence>
<dbReference type="InterPro" id="IPR017511">
    <property type="entry name" value="PQQ_mDH"/>
</dbReference>
<dbReference type="Proteomes" id="UP000593892">
    <property type="component" value="Chromosome"/>
</dbReference>
<keyword evidence="6" id="KW-0560">Oxidoreductase</keyword>
<dbReference type="InterPro" id="IPR009056">
    <property type="entry name" value="Cyt_c-like_dom"/>
</dbReference>
<dbReference type="PANTHER" id="PTHR32303">
    <property type="entry name" value="QUINOPROTEIN ALCOHOL DEHYDROGENASE (CYTOCHROME C)"/>
    <property type="match status" value="1"/>
</dbReference>
<dbReference type="SUPFAM" id="SSF46626">
    <property type="entry name" value="Cytochrome c"/>
    <property type="match status" value="1"/>
</dbReference>
<name>A0A7S7SJQ2_PALFE</name>
<evidence type="ECO:0000256" key="2">
    <source>
        <dbReference type="ARBA" id="ARBA00008156"/>
    </source>
</evidence>
<keyword evidence="4 8" id="KW-0479">Metal-binding</keyword>
<dbReference type="InterPro" id="IPR011047">
    <property type="entry name" value="Quinoprotein_ADH-like_sf"/>
</dbReference>
<comment type="similarity">
    <text evidence="2">Belongs to the bacterial PQQ dehydrogenase family.</text>
</comment>
<dbReference type="PROSITE" id="PS51007">
    <property type="entry name" value="CYTC"/>
    <property type="match status" value="1"/>
</dbReference>
<evidence type="ECO:0000256" key="8">
    <source>
        <dbReference type="PROSITE-ProRule" id="PRU00433"/>
    </source>
</evidence>
<sequence>MLGRTFLLSLVSLCLLAEDWPTYHGSAANTKYSTLDQINTANVSRLKLAWRYDTGDAFDGSEMQCNPIIVRGVMYVSSPKLRILALDAATGKLKWSFDPNRNKPVTGKTRNRGLNYWESGADRRLYFSSSNWLYALNADTGQPVPSFGTAGRIDLRQNLGRDATNLSITVTTPGVVYKDILVIGSLVSEGLPAAPGHIRGYDVRTGKLRWMFRTIPSPSDPAATTWPKGAQDYIGGANSWAGITMDEKRGIVYVPTGSAAFDFYGANRIGDNLYANCLLALKAETGEKLWHFQFVHHDTWDRDLPTAPTLVTVNRDGKPVDAVAQITKSGWIWLFDRVTGKTLFPYEEKPVPPSDVDGELLAKTQPLPLKPAPFARQQFTEDEVTNRTKEAHDTVLERLKQVRSGPQFTPPSRQGTVVFPGFDGGGEWGGASYDPQTNLLYINANEMAWILRLVPKDAGKIATGRILYNRNCAGCHREDMAGSPPEFPSLQNLISRRSEEQVAQIMHKGAGRMPGFAHLKEPALDAILRYLLKGEDKEVIQTVSGPPSPIDLKYTMDGYNKFLDPDGYPAVKPPWGTLNAVNIDTGEYAWKIPFGEIPELVAQGVRNTGSENYGGAVVTAGGLLFIGATNADNKFHAFDKRTGKLLWEFTMDAAGNSTPSTYTVNGKQYVVMGAGGGKWKGHSGGSYYSFALPD</sequence>
<accession>A0A7S7SJQ2</accession>
<dbReference type="Gene3D" id="1.10.760.10">
    <property type="entry name" value="Cytochrome c-like domain"/>
    <property type="match status" value="1"/>
</dbReference>
<dbReference type="InterPro" id="IPR018391">
    <property type="entry name" value="PQQ_b-propeller_rpt"/>
</dbReference>
<protein>
    <submittedName>
        <fullName evidence="11">PQQ-binding-like beta-propeller repeat protein</fullName>
    </submittedName>
</protein>
<dbReference type="SUPFAM" id="SSF50998">
    <property type="entry name" value="Quinoprotein alcohol dehydrogenase-like"/>
    <property type="match status" value="1"/>
</dbReference>
<evidence type="ECO:0000259" key="10">
    <source>
        <dbReference type="PROSITE" id="PS51007"/>
    </source>
</evidence>
<dbReference type="InterPro" id="IPR036909">
    <property type="entry name" value="Cyt_c-like_dom_sf"/>
</dbReference>
<keyword evidence="12" id="KW-1185">Reference proteome</keyword>
<evidence type="ECO:0000256" key="4">
    <source>
        <dbReference type="ARBA" id="ARBA00022723"/>
    </source>
</evidence>
<dbReference type="Pfam" id="PF00034">
    <property type="entry name" value="Cytochrom_C"/>
    <property type="match status" value="1"/>
</dbReference>
<dbReference type="EMBL" id="CP063849">
    <property type="protein sequence ID" value="QOY88327.1"/>
    <property type="molecule type" value="Genomic_DNA"/>
</dbReference>
<dbReference type="SMART" id="SM00564">
    <property type="entry name" value="PQQ"/>
    <property type="match status" value="5"/>
</dbReference>
<evidence type="ECO:0000256" key="6">
    <source>
        <dbReference type="ARBA" id="ARBA00023002"/>
    </source>
</evidence>
<dbReference type="AlphaFoldDB" id="A0A7S7SJQ2"/>
<keyword evidence="5 9" id="KW-0732">Signal</keyword>
<dbReference type="GO" id="GO:0020037">
    <property type="term" value="F:heme binding"/>
    <property type="evidence" value="ECO:0007669"/>
    <property type="project" value="InterPro"/>
</dbReference>
<gene>
    <name evidence="11" type="ORF">IRI77_37285</name>
</gene>
<dbReference type="GO" id="GO:0016614">
    <property type="term" value="F:oxidoreductase activity, acting on CH-OH group of donors"/>
    <property type="evidence" value="ECO:0007669"/>
    <property type="project" value="InterPro"/>
</dbReference>
<feature type="signal peptide" evidence="9">
    <location>
        <begin position="1"/>
        <end position="17"/>
    </location>
</feature>
<dbReference type="InterPro" id="IPR002372">
    <property type="entry name" value="PQQ_rpt_dom"/>
</dbReference>
<evidence type="ECO:0000256" key="1">
    <source>
        <dbReference type="ARBA" id="ARBA00001931"/>
    </source>
</evidence>
<dbReference type="Gene3D" id="2.140.10.10">
    <property type="entry name" value="Quinoprotein alcohol dehydrogenase-like superfamily"/>
    <property type="match status" value="2"/>
</dbReference>
<evidence type="ECO:0000256" key="7">
    <source>
        <dbReference type="ARBA" id="ARBA00023004"/>
    </source>
</evidence>
<evidence type="ECO:0000313" key="12">
    <source>
        <dbReference type="Proteomes" id="UP000593892"/>
    </source>
</evidence>
<dbReference type="RefSeq" id="WP_194449990.1">
    <property type="nucleotide sequence ID" value="NZ_CP063849.1"/>
</dbReference>
<dbReference type="Pfam" id="PF01011">
    <property type="entry name" value="PQQ"/>
    <property type="match status" value="2"/>
</dbReference>
<dbReference type="KEGG" id="pfer:IRI77_37285"/>
<comment type="cofactor">
    <cofactor evidence="1">
        <name>pyrroloquinoline quinone</name>
        <dbReference type="ChEBI" id="CHEBI:58442"/>
    </cofactor>
</comment>
<evidence type="ECO:0000313" key="11">
    <source>
        <dbReference type="EMBL" id="QOY88327.1"/>
    </source>
</evidence>
<dbReference type="GO" id="GO:0016020">
    <property type="term" value="C:membrane"/>
    <property type="evidence" value="ECO:0007669"/>
    <property type="project" value="InterPro"/>
</dbReference>
<dbReference type="GO" id="GO:0048038">
    <property type="term" value="F:quinone binding"/>
    <property type="evidence" value="ECO:0007669"/>
    <property type="project" value="InterPro"/>
</dbReference>
<keyword evidence="3 8" id="KW-0349">Heme</keyword>
<dbReference type="CDD" id="cd10280">
    <property type="entry name" value="PQQ_mGDH"/>
    <property type="match status" value="1"/>
</dbReference>
<feature type="domain" description="Cytochrome c" evidence="10">
    <location>
        <begin position="459"/>
        <end position="535"/>
    </location>
</feature>
<dbReference type="GO" id="GO:0009055">
    <property type="term" value="F:electron transfer activity"/>
    <property type="evidence" value="ECO:0007669"/>
    <property type="project" value="InterPro"/>
</dbReference>
<proteinExistence type="inferred from homology"/>